<proteinExistence type="predicted"/>
<feature type="domain" description="RanBP2-type" evidence="6">
    <location>
        <begin position="311"/>
        <end position="340"/>
    </location>
</feature>
<dbReference type="Proteomes" id="UP000030748">
    <property type="component" value="Unassembled WGS sequence"/>
</dbReference>
<keyword evidence="8" id="KW-1185">Reference proteome</keyword>
<name>A0A022QS60_ERYGU</name>
<evidence type="ECO:0000313" key="8">
    <source>
        <dbReference type="Proteomes" id="UP000030748"/>
    </source>
</evidence>
<dbReference type="GO" id="GO:0005737">
    <property type="term" value="C:cytoplasm"/>
    <property type="evidence" value="ECO:0000318"/>
    <property type="project" value="GO_Central"/>
</dbReference>
<dbReference type="SMART" id="SM00547">
    <property type="entry name" value="ZnF_RBZ"/>
    <property type="match status" value="3"/>
</dbReference>
<feature type="domain" description="RanBP2-type" evidence="6">
    <location>
        <begin position="234"/>
        <end position="258"/>
    </location>
</feature>
<dbReference type="InterPro" id="IPR036443">
    <property type="entry name" value="Znf_RanBP2_sf"/>
</dbReference>
<dbReference type="PROSITE" id="PS01358">
    <property type="entry name" value="ZF_RANBP2_1"/>
    <property type="match status" value="3"/>
</dbReference>
<dbReference type="GO" id="GO:0008270">
    <property type="term" value="F:zinc ion binding"/>
    <property type="evidence" value="ECO:0007669"/>
    <property type="project" value="UniProtKB-KW"/>
</dbReference>
<feature type="compositionally biased region" description="Basic and acidic residues" evidence="5">
    <location>
        <begin position="64"/>
        <end position="79"/>
    </location>
</feature>
<reference evidence="7 8" key="1">
    <citation type="journal article" date="2013" name="Proc. Natl. Acad. Sci. U.S.A.">
        <title>Fine-scale variation in meiotic recombination in Mimulus inferred from population shotgun sequencing.</title>
        <authorList>
            <person name="Hellsten U."/>
            <person name="Wright K.M."/>
            <person name="Jenkins J."/>
            <person name="Shu S."/>
            <person name="Yuan Y."/>
            <person name="Wessler S.R."/>
            <person name="Schmutz J."/>
            <person name="Willis J.H."/>
            <person name="Rokhsar D.S."/>
        </authorList>
    </citation>
    <scope>NUCLEOTIDE SEQUENCE [LARGE SCALE GENOMIC DNA]</scope>
    <source>
        <strain evidence="8">cv. DUN x IM62</strain>
    </source>
</reference>
<evidence type="ECO:0000256" key="4">
    <source>
        <dbReference type="PROSITE-ProRule" id="PRU00322"/>
    </source>
</evidence>
<dbReference type="PANTHER" id="PTHR23111">
    <property type="entry name" value="ZINC FINGER PROTEIN"/>
    <property type="match status" value="1"/>
</dbReference>
<dbReference type="Pfam" id="PF00641">
    <property type="entry name" value="Zn_ribbon_RanBP"/>
    <property type="match status" value="3"/>
</dbReference>
<keyword evidence="2 4" id="KW-0863">Zinc-finger</keyword>
<evidence type="ECO:0000259" key="6">
    <source>
        <dbReference type="PROSITE" id="PS50199"/>
    </source>
</evidence>
<evidence type="ECO:0000313" key="7">
    <source>
        <dbReference type="EMBL" id="EYU30118.1"/>
    </source>
</evidence>
<gene>
    <name evidence="7" type="ORF">MIMGU_mgv1a005862mg</name>
</gene>
<dbReference type="GO" id="GO:0003729">
    <property type="term" value="F:mRNA binding"/>
    <property type="evidence" value="ECO:0000318"/>
    <property type="project" value="GO_Central"/>
</dbReference>
<dbReference type="AlphaFoldDB" id="A0A022QS60"/>
<keyword evidence="1" id="KW-0479">Metal-binding</keyword>
<dbReference type="PANTHER" id="PTHR23111:SF23">
    <property type="entry name" value="RAN BP2_NZF ZINC FINGER-LIKE SUPERFAMILY PROTEIN"/>
    <property type="match status" value="1"/>
</dbReference>
<keyword evidence="3" id="KW-0862">Zinc</keyword>
<evidence type="ECO:0000256" key="2">
    <source>
        <dbReference type="ARBA" id="ARBA00022771"/>
    </source>
</evidence>
<organism evidence="7 8">
    <name type="scientific">Erythranthe guttata</name>
    <name type="common">Yellow monkey flower</name>
    <name type="synonym">Mimulus guttatus</name>
    <dbReference type="NCBI Taxonomy" id="4155"/>
    <lineage>
        <taxon>Eukaryota</taxon>
        <taxon>Viridiplantae</taxon>
        <taxon>Streptophyta</taxon>
        <taxon>Embryophyta</taxon>
        <taxon>Tracheophyta</taxon>
        <taxon>Spermatophyta</taxon>
        <taxon>Magnoliopsida</taxon>
        <taxon>eudicotyledons</taxon>
        <taxon>Gunneridae</taxon>
        <taxon>Pentapetalae</taxon>
        <taxon>asterids</taxon>
        <taxon>lamiids</taxon>
        <taxon>Lamiales</taxon>
        <taxon>Phrymaceae</taxon>
        <taxon>Erythranthe</taxon>
    </lineage>
</organism>
<dbReference type="InterPro" id="IPR001876">
    <property type="entry name" value="Znf_RanBP2"/>
</dbReference>
<dbReference type="STRING" id="4155.A0A022QS60"/>
<protein>
    <recommendedName>
        <fullName evidence="6">RanBP2-type domain-containing protein</fullName>
    </recommendedName>
</protein>
<accession>A0A022QS60</accession>
<evidence type="ECO:0000256" key="1">
    <source>
        <dbReference type="ARBA" id="ARBA00022723"/>
    </source>
</evidence>
<evidence type="ECO:0000256" key="3">
    <source>
        <dbReference type="ARBA" id="ARBA00022833"/>
    </source>
</evidence>
<dbReference type="Gene3D" id="4.10.1060.10">
    <property type="entry name" value="Zinc finger, RanBP2-type"/>
    <property type="match status" value="3"/>
</dbReference>
<sequence>MFNPNSYLKLLKSQLQNPKFHSPISRIHNRTSRNPPINNPAIQFILNEAEEFQSYKTQFASPDQKQKDESFPPDKENRDTSSTQISHPWREWVDLMEKLLKDGYFDEIGNPFTKNNGELGSKEANLIRTASLNFSRDHYQLIRAYVKARVDEGLRTVDVMRFLLTYGLDPIIGSVENKPCLKKSVKESVRTLLKQMAGIRVEGHDSEPPKVKTRELTQENDVDQERSRVDVPMKQGDWICPKCKFLNFARNVKCLKCNVFFEERLKKLAEEQEDLPLKKGDWKCDKCKFLNFARNTRCLQCQEKPPKRQLNPGEWECDSCNYVNFRRNMLCLKCDHKRPIASQHVYDNLQNHHQTQSWFGQEKQSKYVYSYDDSLKFVESESQDESSSRNNGPDFLDFPVIGGKSGFSKSVQNQESLKMEIIEKSRTVGCDNDKYNPSIIRGTSESLACDEDDDDMAEWFEGRRKSM</sequence>
<feature type="region of interest" description="Disordered" evidence="5">
    <location>
        <begin position="57"/>
        <end position="84"/>
    </location>
</feature>
<dbReference type="EMBL" id="KI631110">
    <property type="protein sequence ID" value="EYU30118.1"/>
    <property type="molecule type" value="Genomic_DNA"/>
</dbReference>
<dbReference type="SUPFAM" id="SSF90209">
    <property type="entry name" value="Ran binding protein zinc finger-like"/>
    <property type="match status" value="3"/>
</dbReference>
<feature type="domain" description="RanBP2-type" evidence="6">
    <location>
        <begin position="278"/>
        <end position="307"/>
    </location>
</feature>
<dbReference type="PROSITE" id="PS50199">
    <property type="entry name" value="ZF_RANBP2_2"/>
    <property type="match status" value="3"/>
</dbReference>
<evidence type="ECO:0000256" key="5">
    <source>
        <dbReference type="SAM" id="MobiDB-lite"/>
    </source>
</evidence>